<feature type="compositionally biased region" description="Acidic residues" evidence="1">
    <location>
        <begin position="1098"/>
        <end position="1111"/>
    </location>
</feature>
<dbReference type="STRING" id="2316362.A0A4Q2D255"/>
<feature type="region of interest" description="Disordered" evidence="1">
    <location>
        <begin position="45"/>
        <end position="74"/>
    </location>
</feature>
<dbReference type="Proteomes" id="UP000290288">
    <property type="component" value="Unassembled WGS sequence"/>
</dbReference>
<dbReference type="AlphaFoldDB" id="A0A4Q2D255"/>
<evidence type="ECO:0000313" key="3">
    <source>
        <dbReference type="Proteomes" id="UP000290288"/>
    </source>
</evidence>
<feature type="region of interest" description="Disordered" evidence="1">
    <location>
        <begin position="775"/>
        <end position="795"/>
    </location>
</feature>
<comment type="caution">
    <text evidence="2">The sequence shown here is derived from an EMBL/GenBank/DDBJ whole genome shotgun (WGS) entry which is preliminary data.</text>
</comment>
<feature type="compositionally biased region" description="Basic and acidic residues" evidence="1">
    <location>
        <begin position="56"/>
        <end position="67"/>
    </location>
</feature>
<dbReference type="Pfam" id="PF18759">
    <property type="entry name" value="Plavaka"/>
    <property type="match status" value="1"/>
</dbReference>
<feature type="compositionally biased region" description="Polar residues" evidence="1">
    <location>
        <begin position="45"/>
        <end position="55"/>
    </location>
</feature>
<evidence type="ECO:0000313" key="2">
    <source>
        <dbReference type="EMBL" id="RXW13303.1"/>
    </source>
</evidence>
<evidence type="ECO:0000256" key="1">
    <source>
        <dbReference type="SAM" id="MobiDB-lite"/>
    </source>
</evidence>
<keyword evidence="3" id="KW-1185">Reference proteome</keyword>
<proteinExistence type="predicted"/>
<reference evidence="2 3" key="1">
    <citation type="submission" date="2019-01" db="EMBL/GenBank/DDBJ databases">
        <title>Draft genome sequence of Psathyrella aberdarensis IHI B618.</title>
        <authorList>
            <person name="Buettner E."/>
            <person name="Kellner H."/>
        </authorList>
    </citation>
    <scope>NUCLEOTIDE SEQUENCE [LARGE SCALE GENOMIC DNA]</scope>
    <source>
        <strain evidence="2 3">IHI B618</strain>
    </source>
</reference>
<dbReference type="OrthoDB" id="2687259at2759"/>
<dbReference type="EMBL" id="SDEE01000957">
    <property type="protein sequence ID" value="RXW13303.1"/>
    <property type="molecule type" value="Genomic_DNA"/>
</dbReference>
<organism evidence="2 3">
    <name type="scientific">Candolleomyces aberdarensis</name>
    <dbReference type="NCBI Taxonomy" id="2316362"/>
    <lineage>
        <taxon>Eukaryota</taxon>
        <taxon>Fungi</taxon>
        <taxon>Dikarya</taxon>
        <taxon>Basidiomycota</taxon>
        <taxon>Agaricomycotina</taxon>
        <taxon>Agaricomycetes</taxon>
        <taxon>Agaricomycetidae</taxon>
        <taxon>Agaricales</taxon>
        <taxon>Agaricineae</taxon>
        <taxon>Psathyrellaceae</taxon>
        <taxon>Candolleomyces</taxon>
    </lineage>
</organism>
<name>A0A4Q2D255_9AGAR</name>
<accession>A0A4Q2D255</accession>
<gene>
    <name evidence="2" type="ORF">EST38_g12551</name>
</gene>
<protein>
    <submittedName>
        <fullName evidence="2">Uncharacterized protein</fullName>
    </submittedName>
</protein>
<dbReference type="InterPro" id="IPR041078">
    <property type="entry name" value="Plavaka"/>
</dbReference>
<sequence>MPVCPGCKADFSVLKAYNNHVRQCPAYKLKKAHALQEHREALLQRSLSQDSTASNPDRHNEAGHTSDIEMAPGPLMANSDCGEISHDEDIHIPNLHFCNTVTTVFSDELPVPALMVAEENGPELVEDGTDNDEDNRQQLPLTSFQTKPNHFGIFRVYPYGKPSYTPDLYYTNEDLSDVPTFQGSSSNSGVSKSWWDQMGTSLDVITSEKIPPVAKSIHLFLEWYWDPKSTIKSYSDADKLVRDVLLHPEFDIAHFKNYRGTAKETERLDQFLNSPAALIPTRDKWIQSSIKLPVPVPGWEYPSESDAEAFTVEGLYCRSLLDVIKGCLSEPSAQYWHLFGFKEFWKPNAASPHERTISEIYNSDAFLREQRNIRGELIGSGRQLEPAVVALMFWSDSTHLTNFGTASLWPIYLYIGNVSKYIRSRPSSFSAQHLAYIPKLADNVQEWYLQKFERSPTPELLTHLRRDLFQLIWLQILDPEFMEAYKHGFEWTCVDGRKCLLVPRVFTYSADYPEKVLIACIKFLSQKPCIRCLVPKEKIPNLGMISDNNYHEMHYRFDDKPIWFTISKARGWLFNGKDIRTRRFKRLLEPHSLTASRSAFSTRLVDDPNFNVYDILAPDLLHEFEIGVFKAFFTHLIRVLHTLEKDAVSVLNSRNPRYRATSTFGRDTIRRFSNNASEMKRLGARDFEDLLQCAIPAFGGLLGPHDVFIRRLLFEFATWHALAKLRRHTASTIAELRTSTSRLGKRLRYFVNKICPDYKTRDLKSETEARARAQARKATTTGLGKRPAKQQTSTREHQFNLMTYKLHALGHYADAIEEIGTTDNYSTQIGEAQHRHVKRWYTRVRKGTSTFVAGIAKQQRQERALFQLRARARQSTRQSDALSDVREQTFLPFEYSERLDRAPSLIHHQMSHEVNAKNRINLPEWIARNANDPALKDFVRQLKTHLFLRLKGQSFEGDEEKLLDEDLDSVIIENDMLFKHKVLRINYTTYDMRRDQDSLNPRTHADIMMLSHEDDPNAHPYCYPRVHLIPAFTLGKSTNGLKKTIARPESDNDLDWNYFYINMDTFMRYRGGGIGHASIRNATDKFLDDRDREDLQETATTDDDIEMEADTGESGVSQDGDSDIEVVDEGEIIDETLEFGYEADHQDTVDTAVFYVFVQ</sequence>
<feature type="region of interest" description="Disordered" evidence="1">
    <location>
        <begin position="1098"/>
        <end position="1122"/>
    </location>
</feature>